<feature type="region of interest" description="Disordered" evidence="5">
    <location>
        <begin position="124"/>
        <end position="148"/>
    </location>
</feature>
<dbReference type="OrthoDB" id="9810636at2"/>
<dbReference type="EMBL" id="RCZM01000001">
    <property type="protein sequence ID" value="TPG19596.1"/>
    <property type="molecule type" value="Genomic_DNA"/>
</dbReference>
<gene>
    <name evidence="7" type="ORF">EAH86_03820</name>
</gene>
<feature type="signal peptide" evidence="6">
    <location>
        <begin position="1"/>
        <end position="20"/>
    </location>
</feature>
<dbReference type="PANTHER" id="PTHR42953:SF3">
    <property type="entry name" value="HIGH-AFFINITY ZINC UPTAKE SYSTEM PROTEIN ZNUA"/>
    <property type="match status" value="1"/>
</dbReference>
<dbReference type="GO" id="GO:0007155">
    <property type="term" value="P:cell adhesion"/>
    <property type="evidence" value="ECO:0007669"/>
    <property type="project" value="InterPro"/>
</dbReference>
<dbReference type="InterPro" id="IPR006128">
    <property type="entry name" value="Lipoprotein_PsaA-like"/>
</dbReference>
<evidence type="ECO:0000313" key="8">
    <source>
        <dbReference type="Proteomes" id="UP000317722"/>
    </source>
</evidence>
<evidence type="ECO:0000256" key="4">
    <source>
        <dbReference type="RuleBase" id="RU003512"/>
    </source>
</evidence>
<evidence type="ECO:0000256" key="5">
    <source>
        <dbReference type="SAM" id="MobiDB-lite"/>
    </source>
</evidence>
<dbReference type="SUPFAM" id="SSF53807">
    <property type="entry name" value="Helical backbone' metal receptor"/>
    <property type="match status" value="1"/>
</dbReference>
<dbReference type="Pfam" id="PF01297">
    <property type="entry name" value="ZnuA"/>
    <property type="match status" value="1"/>
</dbReference>
<dbReference type="GO" id="GO:0030001">
    <property type="term" value="P:metal ion transport"/>
    <property type="evidence" value="ECO:0007669"/>
    <property type="project" value="InterPro"/>
</dbReference>
<keyword evidence="3 6" id="KW-0732">Signal</keyword>
<dbReference type="GO" id="GO:0046872">
    <property type="term" value="F:metal ion binding"/>
    <property type="evidence" value="ECO:0007669"/>
    <property type="project" value="InterPro"/>
</dbReference>
<dbReference type="AlphaFoldDB" id="A0A502D683"/>
<dbReference type="PANTHER" id="PTHR42953">
    <property type="entry name" value="HIGH-AFFINITY ZINC UPTAKE SYSTEM PROTEIN ZNUA-RELATED"/>
    <property type="match status" value="1"/>
</dbReference>
<evidence type="ECO:0000256" key="1">
    <source>
        <dbReference type="ARBA" id="ARBA00011028"/>
    </source>
</evidence>
<comment type="caution">
    <text evidence="7">The sequence shown here is derived from an EMBL/GenBank/DDBJ whole genome shotgun (WGS) entry which is preliminary data.</text>
</comment>
<keyword evidence="8" id="KW-1185">Reference proteome</keyword>
<dbReference type="Gene3D" id="3.40.50.1980">
    <property type="entry name" value="Nitrogenase molybdenum iron protein domain"/>
    <property type="match status" value="2"/>
</dbReference>
<evidence type="ECO:0000256" key="6">
    <source>
        <dbReference type="SAM" id="SignalP"/>
    </source>
</evidence>
<reference evidence="7 8" key="1">
    <citation type="journal article" date="2019" name="Environ. Microbiol.">
        <title>Species interactions and distinct microbial communities in high Arctic permafrost affected cryosols are associated with the CH4 and CO2 gas fluxes.</title>
        <authorList>
            <person name="Altshuler I."/>
            <person name="Hamel J."/>
            <person name="Turney S."/>
            <person name="Magnuson E."/>
            <person name="Levesque R."/>
            <person name="Greer C."/>
            <person name="Whyte L.G."/>
        </authorList>
    </citation>
    <scope>NUCLEOTIDE SEQUENCE [LARGE SCALE GENOMIC DNA]</scope>
    <source>
        <strain evidence="7 8">S9.3A</strain>
    </source>
</reference>
<dbReference type="RefSeq" id="WP_140737245.1">
    <property type="nucleotide sequence ID" value="NZ_RCZM01000001.1"/>
</dbReference>
<dbReference type="InterPro" id="IPR006127">
    <property type="entry name" value="ZnuA-like"/>
</dbReference>
<dbReference type="PROSITE" id="PS51257">
    <property type="entry name" value="PROKAR_LIPOPROTEIN"/>
    <property type="match status" value="1"/>
</dbReference>
<feature type="chain" id="PRO_5038961192" evidence="6">
    <location>
        <begin position="21"/>
        <end position="318"/>
    </location>
</feature>
<accession>A0A502D683</accession>
<dbReference type="PRINTS" id="PR00690">
    <property type="entry name" value="ADHESNFAMILY"/>
</dbReference>
<keyword evidence="2 4" id="KW-0813">Transport</keyword>
<evidence type="ECO:0000313" key="7">
    <source>
        <dbReference type="EMBL" id="TPG19596.1"/>
    </source>
</evidence>
<comment type="similarity">
    <text evidence="1 4">Belongs to the bacterial solute-binding protein 9 family.</text>
</comment>
<proteinExistence type="inferred from homology"/>
<evidence type="ECO:0000256" key="2">
    <source>
        <dbReference type="ARBA" id="ARBA00022448"/>
    </source>
</evidence>
<organism evidence="7 8">
    <name type="scientific">Pedococcus bigeumensis</name>
    <dbReference type="NCBI Taxonomy" id="433644"/>
    <lineage>
        <taxon>Bacteria</taxon>
        <taxon>Bacillati</taxon>
        <taxon>Actinomycetota</taxon>
        <taxon>Actinomycetes</taxon>
        <taxon>Micrococcales</taxon>
        <taxon>Intrasporangiaceae</taxon>
        <taxon>Pedococcus</taxon>
    </lineage>
</organism>
<dbReference type="InterPro" id="IPR050492">
    <property type="entry name" value="Bact_metal-bind_prot9"/>
</dbReference>
<protein>
    <submittedName>
        <fullName evidence="7">Zinc ABC transporter substrate-binding protein</fullName>
    </submittedName>
</protein>
<evidence type="ECO:0000256" key="3">
    <source>
        <dbReference type="ARBA" id="ARBA00022729"/>
    </source>
</evidence>
<name>A0A502D683_9MICO</name>
<sequence length="318" mass="33334">MTLRPLGLLAGLLSIAMVSACGGTGGRGADNGRLSVVAAFYPLQYAVAQIGGDHVAITALTKPGAEPHDLELSPRQVATVAQADVVVYEKHFQPAVDDAVDGQARNTSFDVSPAARLDLVAVQDGHDHGGGTQEEHSDHADDGTSARDPHFWLDPMRYADVGDAIATELAARDSANAAAYQANATTFRAAMSTLDGEFRSGLKSCASHELVTSHAAFGYLSESYGFHQESITGLTPDAEPSPAAMAELTRHIRETGASTVYAETLVSEDVAKTLARETGARLAVLDPIEGITAASAGRDYPTVMRSNLEVLRAGQECS</sequence>
<dbReference type="Proteomes" id="UP000317722">
    <property type="component" value="Unassembled WGS sequence"/>
</dbReference>